<feature type="transmembrane region" description="Helical" evidence="1">
    <location>
        <begin position="359"/>
        <end position="381"/>
    </location>
</feature>
<accession>A0A1D8TQH1</accession>
<dbReference type="NCBIfam" id="NF046093">
    <property type="entry name" value="AZOBR_p60025_fam"/>
    <property type="match status" value="1"/>
</dbReference>
<evidence type="ECO:0000313" key="2">
    <source>
        <dbReference type="EMBL" id="AOW99655.1"/>
    </source>
</evidence>
<dbReference type="Proteomes" id="UP000177870">
    <property type="component" value="Chromosome"/>
</dbReference>
<feature type="transmembrane region" description="Helical" evidence="1">
    <location>
        <begin position="117"/>
        <end position="141"/>
    </location>
</feature>
<sequence>MKQLWNRQPIEIRHTILAAILVLIIVSFFYFVKFEGNITGFFRIGSLFPISPYLNSDQVLIYQGEQGYDGQQFLSIALDPWLENSGTIEAITPPQYRYRRILYPLLGYLLGFGNPQLIPYAMVGINCLAIILIVFVSSLYFKRYSGRTWHSLLVLSIPGIWMVLSLSTADLISSLLLVTAIYFYRNEKAIYTAIAIAAACLTRETMLLMWLAILLTSIWERKGRQLQHLLWAWIPVAGWAIYIFYHLEAQENLEGSENFGYPLFGIGQKLINSLTGGLGVKNLFEAYSFALLIAAFLVTILLASHSLRENKVILISAIIYAVLFSMTSMTILGYYLDYSRVYLDIYFLLLLSSSYSQRYLSYLKNIVMAGATLASITYLLAHS</sequence>
<dbReference type="EMBL" id="CP017599">
    <property type="protein sequence ID" value="AOW99655.1"/>
    <property type="molecule type" value="Genomic_DNA"/>
</dbReference>
<dbReference type="RefSeq" id="WP_070392135.1">
    <property type="nucleotide sequence ID" value="NZ_CP017599.1"/>
</dbReference>
<gene>
    <name evidence="2" type="ORF">BJP34_09470</name>
</gene>
<name>A0A1D8TQH1_9CYAN</name>
<dbReference type="KEGG" id="mpro:BJP34_09470"/>
<keyword evidence="1" id="KW-1133">Transmembrane helix</keyword>
<feature type="transmembrane region" description="Helical" evidence="1">
    <location>
        <begin position="190"/>
        <end position="216"/>
    </location>
</feature>
<dbReference type="OrthoDB" id="422870at2"/>
<feature type="transmembrane region" description="Helical" evidence="1">
    <location>
        <begin position="228"/>
        <end position="247"/>
    </location>
</feature>
<proteinExistence type="predicted"/>
<evidence type="ECO:0000256" key="1">
    <source>
        <dbReference type="SAM" id="Phobius"/>
    </source>
</evidence>
<feature type="transmembrane region" description="Helical" evidence="1">
    <location>
        <begin position="153"/>
        <end position="184"/>
    </location>
</feature>
<dbReference type="AlphaFoldDB" id="A0A1D8TQH1"/>
<feature type="transmembrane region" description="Helical" evidence="1">
    <location>
        <begin position="12"/>
        <end position="32"/>
    </location>
</feature>
<keyword evidence="1" id="KW-0812">Transmembrane</keyword>
<reference evidence="3" key="1">
    <citation type="submission" date="2016-10" db="EMBL/GenBank/DDBJ databases">
        <title>Comparative genomics uncovers the prolific and rare metabolic potential of the cyanobacterial genus Moorea.</title>
        <authorList>
            <person name="Leao T."/>
            <person name="Castelao G."/>
            <person name="Korobeynikov A."/>
            <person name="Monroe E.A."/>
            <person name="Podell S."/>
            <person name="Glukhov E."/>
            <person name="Allen E."/>
            <person name="Gerwick W.H."/>
            <person name="Gerwick L."/>
        </authorList>
    </citation>
    <scope>NUCLEOTIDE SEQUENCE [LARGE SCALE GENOMIC DNA]</scope>
    <source>
        <strain evidence="3">PAL-8-15-08-1</strain>
    </source>
</reference>
<keyword evidence="1" id="KW-0472">Membrane</keyword>
<dbReference type="InterPro" id="IPR058226">
    <property type="entry name" value="AZOBR_p60025-like"/>
</dbReference>
<feature type="transmembrane region" description="Helical" evidence="1">
    <location>
        <begin position="312"/>
        <end position="336"/>
    </location>
</feature>
<protein>
    <recommendedName>
        <fullName evidence="4">Glycosyltransferase RgtA/B/C/D-like domain-containing protein</fullName>
    </recommendedName>
</protein>
<evidence type="ECO:0000313" key="3">
    <source>
        <dbReference type="Proteomes" id="UP000177870"/>
    </source>
</evidence>
<evidence type="ECO:0008006" key="4">
    <source>
        <dbReference type="Google" id="ProtNLM"/>
    </source>
</evidence>
<organism evidence="2 3">
    <name type="scientific">Moorena producens PAL-8-15-08-1</name>
    <dbReference type="NCBI Taxonomy" id="1458985"/>
    <lineage>
        <taxon>Bacteria</taxon>
        <taxon>Bacillati</taxon>
        <taxon>Cyanobacteriota</taxon>
        <taxon>Cyanophyceae</taxon>
        <taxon>Coleofasciculales</taxon>
        <taxon>Coleofasciculaceae</taxon>
        <taxon>Moorena</taxon>
    </lineage>
</organism>
<feature type="transmembrane region" description="Helical" evidence="1">
    <location>
        <begin position="286"/>
        <end position="305"/>
    </location>
</feature>